<comment type="caution">
    <text evidence="2">The sequence shown here is derived from an EMBL/GenBank/DDBJ whole genome shotgun (WGS) entry which is preliminary data.</text>
</comment>
<organism evidence="2 3">
    <name type="scientific">Oedothorax gibbosus</name>
    <dbReference type="NCBI Taxonomy" id="931172"/>
    <lineage>
        <taxon>Eukaryota</taxon>
        <taxon>Metazoa</taxon>
        <taxon>Ecdysozoa</taxon>
        <taxon>Arthropoda</taxon>
        <taxon>Chelicerata</taxon>
        <taxon>Arachnida</taxon>
        <taxon>Araneae</taxon>
        <taxon>Araneomorphae</taxon>
        <taxon>Entelegynae</taxon>
        <taxon>Araneoidea</taxon>
        <taxon>Linyphiidae</taxon>
        <taxon>Erigoninae</taxon>
        <taxon>Oedothorax</taxon>
    </lineage>
</organism>
<proteinExistence type="predicted"/>
<feature type="transmembrane region" description="Helical" evidence="1">
    <location>
        <begin position="20"/>
        <end position="37"/>
    </location>
</feature>
<evidence type="ECO:0000313" key="2">
    <source>
        <dbReference type="EMBL" id="KAG8198251.1"/>
    </source>
</evidence>
<dbReference type="EMBL" id="JAFNEN010000041">
    <property type="protein sequence ID" value="KAG8198251.1"/>
    <property type="molecule type" value="Genomic_DNA"/>
</dbReference>
<reference evidence="2 3" key="1">
    <citation type="journal article" date="2022" name="Nat. Ecol. Evol.">
        <title>A masculinizing supergene underlies an exaggerated male reproductive morph in a spider.</title>
        <authorList>
            <person name="Hendrickx F."/>
            <person name="De Corte Z."/>
            <person name="Sonet G."/>
            <person name="Van Belleghem S.M."/>
            <person name="Kostlbacher S."/>
            <person name="Vangestel C."/>
        </authorList>
    </citation>
    <scope>NUCLEOTIDE SEQUENCE [LARGE SCALE GENOMIC DNA]</scope>
    <source>
        <strain evidence="2">W744_W776</strain>
    </source>
</reference>
<name>A0AAV6VRW3_9ARAC</name>
<protein>
    <submittedName>
        <fullName evidence="2">Uncharacterized protein</fullName>
    </submittedName>
</protein>
<evidence type="ECO:0000313" key="3">
    <source>
        <dbReference type="Proteomes" id="UP000827092"/>
    </source>
</evidence>
<keyword evidence="3" id="KW-1185">Reference proteome</keyword>
<accession>A0AAV6VRW3</accession>
<sequence length="82" mass="9240">MISTNQLLSRLYTSLYDLGYSNLGVPVGFLVWLFRLLNSQLAVQQFLAFGPFQAKIFALPVTGWCYLSNTSTKKKSTPVVLY</sequence>
<dbReference type="Proteomes" id="UP000827092">
    <property type="component" value="Unassembled WGS sequence"/>
</dbReference>
<gene>
    <name evidence="2" type="ORF">JTE90_021508</name>
</gene>
<keyword evidence="1" id="KW-0472">Membrane</keyword>
<keyword evidence="1" id="KW-1133">Transmembrane helix</keyword>
<keyword evidence="1" id="KW-0812">Transmembrane</keyword>
<evidence type="ECO:0000256" key="1">
    <source>
        <dbReference type="SAM" id="Phobius"/>
    </source>
</evidence>
<dbReference type="AlphaFoldDB" id="A0AAV6VRW3"/>